<keyword evidence="1" id="KW-0472">Membrane</keyword>
<dbReference type="Proteomes" id="UP000249739">
    <property type="component" value="Unassembled WGS sequence"/>
</dbReference>
<sequence length="256" mass="26552">MKKNGFTLVELSIVMIIIGLLIGGILKGQELITNSKVARTIKDLKSFQSGILIFQDSYNGIPGDIAYATTLVPGCTSANNCANGNGNLKVGVEELDAWHYFQNKSISSENVQFWKHLALADIIGGINPGASVIDWGQTFPAGPFDGGYTVADTVGAGMGSDDTSFAGRIFRVHNCALSCNELEGPNATVLSTTAAASIDRKMDDGSPLTGTIRASGAGAAHVGGADACTDRSGATGTYNEGSTAGEACALYFRVSQ</sequence>
<dbReference type="NCBIfam" id="TIGR02532">
    <property type="entry name" value="IV_pilin_GFxxxE"/>
    <property type="match status" value="1"/>
</dbReference>
<evidence type="ECO:0000256" key="1">
    <source>
        <dbReference type="SAM" id="Phobius"/>
    </source>
</evidence>
<gene>
    <name evidence="2" type="ORF">DI586_09135</name>
</gene>
<dbReference type="Pfam" id="PF07963">
    <property type="entry name" value="N_methyl"/>
    <property type="match status" value="1"/>
</dbReference>
<evidence type="ECO:0000313" key="2">
    <source>
        <dbReference type="EMBL" id="PZP54696.1"/>
    </source>
</evidence>
<dbReference type="Gene3D" id="3.30.700.10">
    <property type="entry name" value="Glycoprotein, Type 4 Pilin"/>
    <property type="match status" value="1"/>
</dbReference>
<dbReference type="SUPFAM" id="SSF54523">
    <property type="entry name" value="Pili subunits"/>
    <property type="match status" value="1"/>
</dbReference>
<dbReference type="InterPro" id="IPR045584">
    <property type="entry name" value="Pilin-like"/>
</dbReference>
<feature type="transmembrane region" description="Helical" evidence="1">
    <location>
        <begin position="6"/>
        <end position="26"/>
    </location>
</feature>
<evidence type="ECO:0000313" key="3">
    <source>
        <dbReference type="Proteomes" id="UP000249739"/>
    </source>
</evidence>
<keyword evidence="1" id="KW-0812">Transmembrane</keyword>
<evidence type="ECO:0008006" key="4">
    <source>
        <dbReference type="Google" id="ProtNLM"/>
    </source>
</evidence>
<proteinExistence type="predicted"/>
<organism evidence="2 3">
    <name type="scientific">Micavibrio aeruginosavorus</name>
    <dbReference type="NCBI Taxonomy" id="349221"/>
    <lineage>
        <taxon>Bacteria</taxon>
        <taxon>Pseudomonadati</taxon>
        <taxon>Bdellovibrionota</taxon>
        <taxon>Bdellovibrionia</taxon>
        <taxon>Bdellovibrionales</taxon>
        <taxon>Pseudobdellovibrionaceae</taxon>
        <taxon>Micavibrio</taxon>
    </lineage>
</organism>
<keyword evidence="1" id="KW-1133">Transmembrane helix</keyword>
<protein>
    <recommendedName>
        <fullName evidence="4">Prepilin-type N-terminal cleavage/methylation domain-containing protein</fullName>
    </recommendedName>
</protein>
<comment type="caution">
    <text evidence="2">The sequence shown here is derived from an EMBL/GenBank/DDBJ whole genome shotgun (WGS) entry which is preliminary data.</text>
</comment>
<name>A0A2W5H9C7_9BACT</name>
<dbReference type="AlphaFoldDB" id="A0A2W5H9C7"/>
<reference evidence="2 3" key="1">
    <citation type="submission" date="2017-08" db="EMBL/GenBank/DDBJ databases">
        <title>Infants hospitalized years apart are colonized by the same room-sourced microbial strains.</title>
        <authorList>
            <person name="Brooks B."/>
            <person name="Olm M.R."/>
            <person name="Firek B.A."/>
            <person name="Baker R."/>
            <person name="Thomas B.C."/>
            <person name="Morowitz M.J."/>
            <person name="Banfield J.F."/>
        </authorList>
    </citation>
    <scope>NUCLEOTIDE SEQUENCE [LARGE SCALE GENOMIC DNA]</scope>
    <source>
        <strain evidence="2">S2_006_000_R2_64</strain>
    </source>
</reference>
<accession>A0A2W5H9C7</accession>
<dbReference type="EMBL" id="QFOT01000116">
    <property type="protein sequence ID" value="PZP54696.1"/>
    <property type="molecule type" value="Genomic_DNA"/>
</dbReference>
<dbReference type="InterPro" id="IPR012902">
    <property type="entry name" value="N_methyl_site"/>
</dbReference>